<dbReference type="Pfam" id="PF07790">
    <property type="entry name" value="Pilin_N"/>
    <property type="match status" value="1"/>
</dbReference>
<dbReference type="RefSeq" id="WP_095643839.1">
    <property type="nucleotide sequence ID" value="NZ_LMVP01000101.1"/>
</dbReference>
<gene>
    <name evidence="3" type="ORF">ASJ81_04950</name>
</gene>
<evidence type="ECO:0000313" key="4">
    <source>
        <dbReference type="Proteomes" id="UP000218164"/>
    </source>
</evidence>
<proteinExistence type="predicted"/>
<keyword evidence="4" id="KW-1185">Reference proteome</keyword>
<organism evidence="3 4">
    <name type="scientific">Methanosarcina spelaei</name>
    <dbReference type="NCBI Taxonomy" id="1036679"/>
    <lineage>
        <taxon>Archaea</taxon>
        <taxon>Methanobacteriati</taxon>
        <taxon>Methanobacteriota</taxon>
        <taxon>Stenosarchaea group</taxon>
        <taxon>Methanomicrobia</taxon>
        <taxon>Methanosarcinales</taxon>
        <taxon>Methanosarcinaceae</taxon>
        <taxon>Methanosarcina</taxon>
    </lineage>
</organism>
<evidence type="ECO:0000256" key="1">
    <source>
        <dbReference type="SAM" id="Phobius"/>
    </source>
</evidence>
<dbReference type="AlphaFoldDB" id="A0A2A2HVR3"/>
<sequence>MEGKKRCVLYQDCQGVSEVYGQLLMMSIVVLAFSTIGLAVFSDGGVVKPEHTPNTDLQENFNRSTNTLQIIHRGGEAIDESAIKIIVNVNGEKRGEFDSNSDNFTVKNPNGTASSDDVFTLGDCIEINTESMELKAGEDIDIFFIDKPSDQVIQRAVLQRGSWKVPEWITPHPYGSVYSNSTENGGWQPTEMVDAINDGIYTKDSVPKDQLVYQEFQFGIDTDEMEISDPLSQVQLKIIYESHDCSPNEFPLSLYNGSDWVRINYTMKENYDFSQCEADGETVFDINLAPYYVNTTEKLEKLVVRFSATGNTATGNVSTGNVSTDKYYCVDFIGINVDF</sequence>
<dbReference type="Proteomes" id="UP000218164">
    <property type="component" value="Unassembled WGS sequence"/>
</dbReference>
<protein>
    <recommendedName>
        <fullName evidence="2">Archaeal Type IV pilin N-terminal domain-containing protein</fullName>
    </recommendedName>
</protein>
<evidence type="ECO:0000313" key="3">
    <source>
        <dbReference type="EMBL" id="PAV13323.1"/>
    </source>
</evidence>
<reference evidence="3 4" key="1">
    <citation type="journal article" date="2017" name="BMC Genomics">
        <title>Genomic analysis of methanogenic archaea reveals a shift towards energy conservation.</title>
        <authorList>
            <person name="Gilmore S.P."/>
            <person name="Henske J.K."/>
            <person name="Sexton J.A."/>
            <person name="Solomon K.V."/>
            <person name="Seppala S."/>
            <person name="Yoo J.I."/>
            <person name="Huyett L.M."/>
            <person name="Pressman A."/>
            <person name="Cogan J.Z."/>
            <person name="Kivenson V."/>
            <person name="Peng X."/>
            <person name="Tan Y."/>
            <person name="Valentine D.L."/>
            <person name="O'Malley M.A."/>
        </authorList>
    </citation>
    <scope>NUCLEOTIDE SEQUENCE [LARGE SCALE GENOMIC DNA]</scope>
    <source>
        <strain evidence="3 4">MC-15</strain>
    </source>
</reference>
<dbReference type="EMBL" id="LMVP01000101">
    <property type="protein sequence ID" value="PAV13323.1"/>
    <property type="molecule type" value="Genomic_DNA"/>
</dbReference>
<feature type="transmembrane region" description="Helical" evidence="1">
    <location>
        <begin position="20"/>
        <end position="41"/>
    </location>
</feature>
<dbReference type="PANTHER" id="PTHR38138:SF1">
    <property type="entry name" value="ARCHAEAL TYPE IV PILIN N-TERMINAL DOMAIN-CONTAINING PROTEIN"/>
    <property type="match status" value="1"/>
</dbReference>
<evidence type="ECO:0000259" key="2">
    <source>
        <dbReference type="Pfam" id="PF07790"/>
    </source>
</evidence>
<keyword evidence="1" id="KW-1133">Transmembrane helix</keyword>
<dbReference type="PANTHER" id="PTHR38138">
    <property type="entry name" value="VNG6441H"/>
    <property type="match status" value="1"/>
</dbReference>
<name>A0A2A2HVR3_9EURY</name>
<keyword evidence="1" id="KW-0472">Membrane</keyword>
<keyword evidence="1" id="KW-0812">Transmembrane</keyword>
<dbReference type="InterPro" id="IPR012859">
    <property type="entry name" value="Pilin_N_archaeal"/>
</dbReference>
<feature type="domain" description="Archaeal Type IV pilin N-terminal" evidence="2">
    <location>
        <begin position="14"/>
        <end position="91"/>
    </location>
</feature>
<comment type="caution">
    <text evidence="3">The sequence shown here is derived from an EMBL/GenBank/DDBJ whole genome shotgun (WGS) entry which is preliminary data.</text>
</comment>
<dbReference type="OrthoDB" id="137474at2157"/>
<accession>A0A2A2HVR3</accession>